<comment type="caution">
    <text evidence="1">The sequence shown here is derived from an EMBL/GenBank/DDBJ whole genome shotgun (WGS) entry which is preliminary data.</text>
</comment>
<name>A0A392SXA0_9FABA</name>
<organism evidence="1 2">
    <name type="scientific">Trifolium medium</name>
    <dbReference type="NCBI Taxonomy" id="97028"/>
    <lineage>
        <taxon>Eukaryota</taxon>
        <taxon>Viridiplantae</taxon>
        <taxon>Streptophyta</taxon>
        <taxon>Embryophyta</taxon>
        <taxon>Tracheophyta</taxon>
        <taxon>Spermatophyta</taxon>
        <taxon>Magnoliopsida</taxon>
        <taxon>eudicotyledons</taxon>
        <taxon>Gunneridae</taxon>
        <taxon>Pentapetalae</taxon>
        <taxon>rosids</taxon>
        <taxon>fabids</taxon>
        <taxon>Fabales</taxon>
        <taxon>Fabaceae</taxon>
        <taxon>Papilionoideae</taxon>
        <taxon>50 kb inversion clade</taxon>
        <taxon>NPAAA clade</taxon>
        <taxon>Hologalegina</taxon>
        <taxon>IRL clade</taxon>
        <taxon>Trifolieae</taxon>
        <taxon>Trifolium</taxon>
    </lineage>
</organism>
<evidence type="ECO:0000313" key="2">
    <source>
        <dbReference type="Proteomes" id="UP000265520"/>
    </source>
</evidence>
<protein>
    <submittedName>
        <fullName evidence="1">Protein FAM91A1-like</fullName>
    </submittedName>
</protein>
<accession>A0A392SXA0</accession>
<dbReference type="EMBL" id="LXQA010451181">
    <property type="protein sequence ID" value="MCI52685.1"/>
    <property type="molecule type" value="Genomic_DNA"/>
</dbReference>
<feature type="non-terminal residue" evidence="1">
    <location>
        <position position="42"/>
    </location>
</feature>
<evidence type="ECO:0000313" key="1">
    <source>
        <dbReference type="EMBL" id="MCI52685.1"/>
    </source>
</evidence>
<keyword evidence="2" id="KW-1185">Reference proteome</keyword>
<dbReference type="AlphaFoldDB" id="A0A392SXA0"/>
<reference evidence="1 2" key="1">
    <citation type="journal article" date="2018" name="Front. Plant Sci.">
        <title>Red Clover (Trifolium pratense) and Zigzag Clover (T. medium) - A Picture of Genomic Similarities and Differences.</title>
        <authorList>
            <person name="Dluhosova J."/>
            <person name="Istvanek J."/>
            <person name="Nedelnik J."/>
            <person name="Repkova J."/>
        </authorList>
    </citation>
    <scope>NUCLEOTIDE SEQUENCE [LARGE SCALE GENOMIC DNA]</scope>
    <source>
        <strain evidence="2">cv. 10/8</strain>
        <tissue evidence="1">Leaf</tissue>
    </source>
</reference>
<proteinExistence type="predicted"/>
<dbReference type="Proteomes" id="UP000265520">
    <property type="component" value="Unassembled WGS sequence"/>
</dbReference>
<sequence length="42" mass="5003">MKRAPVTTEELLLEKAIKEECQWENLPRRLHPTVPTKEEWTA</sequence>